<proteinExistence type="predicted"/>
<protein>
    <submittedName>
        <fullName evidence="2">Uncharacterized protein</fullName>
    </submittedName>
</protein>
<sequence length="325" mass="34444">MDNNKMKIGAVIGFTGAMIAFYIGAGFATFQEVLQYEASYGNLMIVVVITLSIIYLYTNFSFATVGSRVKVSRGGEIYEHYCGKYLGKCFDWFCSIYCYICFFVMCGGANSTLTQLFGFFGIDMPNGVGAVIITVAAIATVIFGLDGIVNALGKLGPIIVLLILVVAGWTVIANIGGYAQGITDMEALVADGTVAKVGSNPISAALSYSGFVIMWFAAFMSELGAKNKLKEVNAGVVCSIIAIAAAAILCSVALICTASWSCTQPIPSLEMAMHIHPVFGVLFAIIVFCGIYTTSVPLLWTGITRITPEGTPKYKIMVVIGAVVG</sequence>
<feature type="transmembrane region" description="Helical" evidence="1">
    <location>
        <begin position="232"/>
        <end position="255"/>
    </location>
</feature>
<evidence type="ECO:0000313" key="3">
    <source>
        <dbReference type="Proteomes" id="UP001168575"/>
    </source>
</evidence>
<keyword evidence="1" id="KW-0472">Membrane</keyword>
<feature type="transmembrane region" description="Helical" evidence="1">
    <location>
        <begin position="275"/>
        <end position="300"/>
    </location>
</feature>
<organism evidence="2 3">
    <name type="scientific">Phoenicibacter congonensis</name>
    <dbReference type="NCBI Taxonomy" id="1944646"/>
    <lineage>
        <taxon>Bacteria</taxon>
        <taxon>Bacillati</taxon>
        <taxon>Actinomycetota</taxon>
        <taxon>Coriobacteriia</taxon>
        <taxon>Eggerthellales</taxon>
        <taxon>Eggerthellaceae</taxon>
        <taxon>Phoenicibacter</taxon>
    </lineage>
</organism>
<accession>A0AA43UBH9</accession>
<dbReference type="Proteomes" id="UP001168575">
    <property type="component" value="Unassembled WGS sequence"/>
</dbReference>
<evidence type="ECO:0000256" key="1">
    <source>
        <dbReference type="SAM" id="Phobius"/>
    </source>
</evidence>
<comment type="caution">
    <text evidence="2">The sequence shown here is derived from an EMBL/GenBank/DDBJ whole genome shotgun (WGS) entry which is preliminary data.</text>
</comment>
<name>A0AA43UBH9_9ACTN</name>
<feature type="transmembrane region" description="Helical" evidence="1">
    <location>
        <begin position="159"/>
        <end position="182"/>
    </location>
</feature>
<reference evidence="2" key="1">
    <citation type="submission" date="2023-07" db="EMBL/GenBank/DDBJ databases">
        <title>Between Cages and Wild: Unraveling the Impact of Captivity on Animal Microbiomes and Antimicrobial Resistance.</title>
        <authorList>
            <person name="Schmartz G.P."/>
            <person name="Rehner J."/>
            <person name="Schuff M.J."/>
            <person name="Becker S.L."/>
            <person name="Kravczyk M."/>
            <person name="Gurevich A."/>
            <person name="Francke R."/>
            <person name="Mueller R."/>
            <person name="Keller V."/>
            <person name="Keller A."/>
        </authorList>
    </citation>
    <scope>NUCLEOTIDE SEQUENCE</scope>
    <source>
        <strain evidence="2">S12M_St_49</strain>
    </source>
</reference>
<feature type="non-terminal residue" evidence="2">
    <location>
        <position position="325"/>
    </location>
</feature>
<keyword evidence="1" id="KW-1133">Transmembrane helix</keyword>
<dbReference type="AlphaFoldDB" id="A0AA43UBH9"/>
<keyword evidence="1" id="KW-0812">Transmembrane</keyword>
<dbReference type="EMBL" id="JAUMVS010000216">
    <property type="protein sequence ID" value="MDO4842564.1"/>
    <property type="molecule type" value="Genomic_DNA"/>
</dbReference>
<keyword evidence="3" id="KW-1185">Reference proteome</keyword>
<feature type="transmembrane region" description="Helical" evidence="1">
    <location>
        <begin position="40"/>
        <end position="58"/>
    </location>
</feature>
<dbReference type="PANTHER" id="PTHR37814">
    <property type="entry name" value="CONSERVED MEMBRANE PROTEIN"/>
    <property type="match status" value="1"/>
</dbReference>
<feature type="transmembrane region" description="Helical" evidence="1">
    <location>
        <begin position="202"/>
        <end position="220"/>
    </location>
</feature>
<dbReference type="PANTHER" id="PTHR37814:SF1">
    <property type="entry name" value="MEMBRANE PROTEIN"/>
    <property type="match status" value="1"/>
</dbReference>
<feature type="transmembrane region" description="Helical" evidence="1">
    <location>
        <begin position="128"/>
        <end position="152"/>
    </location>
</feature>
<gene>
    <name evidence="2" type="ORF">Q3982_07825</name>
</gene>
<dbReference type="InterPro" id="IPR038728">
    <property type="entry name" value="YkvI-like"/>
</dbReference>
<feature type="transmembrane region" description="Helical" evidence="1">
    <location>
        <begin position="7"/>
        <end position="28"/>
    </location>
</feature>
<evidence type="ECO:0000313" key="2">
    <source>
        <dbReference type="EMBL" id="MDO4842564.1"/>
    </source>
</evidence>
<feature type="transmembrane region" description="Helical" evidence="1">
    <location>
        <begin position="96"/>
        <end position="122"/>
    </location>
</feature>